<dbReference type="PANTHER" id="PTHR28027">
    <property type="entry name" value="TRANSCRIPTIONAL REGULATOR MIT1"/>
    <property type="match status" value="1"/>
</dbReference>
<organism evidence="2 3">
    <name type="scientific">Mucor velutinosus</name>
    <dbReference type="NCBI Taxonomy" id="708070"/>
    <lineage>
        <taxon>Eukaryota</taxon>
        <taxon>Fungi</taxon>
        <taxon>Fungi incertae sedis</taxon>
        <taxon>Mucoromycota</taxon>
        <taxon>Mucoromycotina</taxon>
        <taxon>Mucoromycetes</taxon>
        <taxon>Mucorales</taxon>
        <taxon>Mucorineae</taxon>
        <taxon>Mucoraceae</taxon>
        <taxon>Mucor</taxon>
    </lineage>
</organism>
<accession>A0AAN7HTP2</accession>
<dbReference type="PANTHER" id="PTHR28027:SF2">
    <property type="entry name" value="TRANSCRIPTIONAL REGULATOR MIT1"/>
    <property type="match status" value="1"/>
</dbReference>
<dbReference type="RefSeq" id="XP_064683181.1">
    <property type="nucleotide sequence ID" value="XM_064830679.1"/>
</dbReference>
<dbReference type="Proteomes" id="UP001304243">
    <property type="component" value="Unassembled WGS sequence"/>
</dbReference>
<evidence type="ECO:0000313" key="2">
    <source>
        <dbReference type="EMBL" id="KAK4516515.1"/>
    </source>
</evidence>
<feature type="region of interest" description="Disordered" evidence="1">
    <location>
        <begin position="280"/>
        <end position="305"/>
    </location>
</feature>
<feature type="region of interest" description="Disordered" evidence="1">
    <location>
        <begin position="214"/>
        <end position="245"/>
    </location>
</feature>
<feature type="compositionally biased region" description="Basic residues" evidence="1">
    <location>
        <begin position="126"/>
        <end position="137"/>
    </location>
</feature>
<evidence type="ECO:0000313" key="3">
    <source>
        <dbReference type="Proteomes" id="UP001304243"/>
    </source>
</evidence>
<dbReference type="GeneID" id="89955173"/>
<feature type="compositionally biased region" description="Polar residues" evidence="1">
    <location>
        <begin position="284"/>
        <end position="305"/>
    </location>
</feature>
<dbReference type="Pfam" id="PF09729">
    <property type="entry name" value="Gti1_Pac2"/>
    <property type="match status" value="1"/>
</dbReference>
<dbReference type="InterPro" id="IPR018608">
    <property type="entry name" value="Gti1/Pac2"/>
</dbReference>
<protein>
    <submittedName>
        <fullName evidence="2">Uncharacterized protein</fullName>
    </submittedName>
</protein>
<reference evidence="2 3" key="1">
    <citation type="submission" date="2022-11" db="EMBL/GenBank/DDBJ databases">
        <title>Mucor velutinosus strain NIH1002 WGS.</title>
        <authorList>
            <person name="Subramanian P."/>
            <person name="Mullikin J.C."/>
            <person name="Segre J.A."/>
            <person name="Zelazny A.M."/>
        </authorList>
    </citation>
    <scope>NUCLEOTIDE SEQUENCE [LARGE SCALE GENOMIC DNA]</scope>
    <source>
        <strain evidence="2 3">NIH1002</strain>
    </source>
</reference>
<feature type="compositionally biased region" description="Polar residues" evidence="1">
    <location>
        <begin position="219"/>
        <end position="234"/>
    </location>
</feature>
<dbReference type="EMBL" id="JASEJX010000014">
    <property type="protein sequence ID" value="KAK4516515.1"/>
    <property type="molecule type" value="Genomic_DNA"/>
</dbReference>
<feature type="region of interest" description="Disordered" evidence="1">
    <location>
        <begin position="88"/>
        <end position="140"/>
    </location>
</feature>
<name>A0AAN7HTP2_9FUNG</name>
<gene>
    <name evidence="2" type="ORF">ATC70_011487</name>
</gene>
<keyword evidence="3" id="KW-1185">Reference proteome</keyword>
<dbReference type="AlphaFoldDB" id="A0AAN7HTP2"/>
<dbReference type="GO" id="GO:0003677">
    <property type="term" value="F:DNA binding"/>
    <property type="evidence" value="ECO:0007669"/>
    <property type="project" value="TreeGrafter"/>
</dbReference>
<evidence type="ECO:0000256" key="1">
    <source>
        <dbReference type="SAM" id="MobiDB-lite"/>
    </source>
</evidence>
<comment type="caution">
    <text evidence="2">The sequence shown here is derived from an EMBL/GenBank/DDBJ whole genome shotgun (WGS) entry which is preliminary data.</text>
</comment>
<feature type="compositionally biased region" description="Low complexity" evidence="1">
    <location>
        <begin position="100"/>
        <end position="115"/>
    </location>
</feature>
<sequence>MSVSETFHGYIETTQDSLLVFEACRRNILPKISRRLQERERKMVRSGSVFVFDEKDSGIKRWTDGLVWSPSRILGNFLIYRELDKKPSASQKQQVRKRSTSSTSTLSDATIAASSKIRQSTTDGNHHHHHHHHHRTNRQLVGSLSEAYNFKEHGLIKKTMSLVVNGAPLHLVSYYHPNDVLEHQLRTPSVVPELANLEISPELLSKQNFRIPPMIEPDTTPSSNVPTPTQSTPNTPIPSYPSAASMSTPLKNTSIHALLSNSYLPSRQLAEYHCSINMPATPPIGTTSNSDPQQHPLEQQSFYIQ</sequence>
<proteinExistence type="predicted"/>